<dbReference type="GeneTree" id="ENSGT00950000185094"/>
<protein>
    <submittedName>
        <fullName evidence="2">Uncharacterized protein</fullName>
    </submittedName>
</protein>
<sequence length="89" mass="10058">MSVPVEQLEISIPQGYGLFIKTIFQASSFTEPLELQFEVQRAYLAFPSSLPSVSSAPLYLAIHRTFFLFLNVGVNLCAVIRHLKHLYRG</sequence>
<feature type="transmembrane region" description="Helical" evidence="1">
    <location>
        <begin position="58"/>
        <end position="80"/>
    </location>
</feature>
<organism evidence="2 3">
    <name type="scientific">Catagonus wagneri</name>
    <name type="common">Chacoan peccary</name>
    <dbReference type="NCBI Taxonomy" id="51154"/>
    <lineage>
        <taxon>Eukaryota</taxon>
        <taxon>Metazoa</taxon>
        <taxon>Chordata</taxon>
        <taxon>Craniata</taxon>
        <taxon>Vertebrata</taxon>
        <taxon>Euteleostomi</taxon>
        <taxon>Mammalia</taxon>
        <taxon>Eutheria</taxon>
        <taxon>Laurasiatheria</taxon>
        <taxon>Artiodactyla</taxon>
        <taxon>Suina</taxon>
        <taxon>Tayassuidae</taxon>
        <taxon>Catagonus</taxon>
    </lineage>
</organism>
<evidence type="ECO:0000313" key="2">
    <source>
        <dbReference type="Ensembl" id="ENSCWAP00000029438.1"/>
    </source>
</evidence>
<evidence type="ECO:0000256" key="1">
    <source>
        <dbReference type="SAM" id="Phobius"/>
    </source>
</evidence>
<proteinExistence type="predicted"/>
<accession>A0A8C3YWM2</accession>
<keyword evidence="1" id="KW-0472">Membrane</keyword>
<dbReference type="Proteomes" id="UP000694540">
    <property type="component" value="Unplaced"/>
</dbReference>
<dbReference type="Ensembl" id="ENSCWAT00000031890.1">
    <property type="protein sequence ID" value="ENSCWAP00000029438.1"/>
    <property type="gene ID" value="ENSCWAG00000022027.1"/>
</dbReference>
<name>A0A8C3YWM2_9CETA</name>
<reference evidence="2" key="2">
    <citation type="submission" date="2025-09" db="UniProtKB">
        <authorList>
            <consortium name="Ensembl"/>
        </authorList>
    </citation>
    <scope>IDENTIFICATION</scope>
</reference>
<evidence type="ECO:0000313" key="3">
    <source>
        <dbReference type="Proteomes" id="UP000694540"/>
    </source>
</evidence>
<reference evidence="2" key="1">
    <citation type="submission" date="2025-08" db="UniProtKB">
        <authorList>
            <consortium name="Ensembl"/>
        </authorList>
    </citation>
    <scope>IDENTIFICATION</scope>
</reference>
<keyword evidence="3" id="KW-1185">Reference proteome</keyword>
<dbReference type="AlphaFoldDB" id="A0A8C3YWM2"/>
<keyword evidence="1" id="KW-1133">Transmembrane helix</keyword>
<keyword evidence="1" id="KW-0812">Transmembrane</keyword>